<dbReference type="Pfam" id="PF23301">
    <property type="entry name" value="EGF_PEAR1L"/>
    <property type="match status" value="1"/>
</dbReference>
<comment type="subcellular location">
    <subcellularLocation>
        <location evidence="2">Cell membrane</location>
    </subcellularLocation>
    <subcellularLocation>
        <location evidence="1">Membrane</location>
        <topology evidence="1">Single-pass membrane protein</topology>
    </subcellularLocation>
</comment>
<evidence type="ECO:0000256" key="6">
    <source>
        <dbReference type="ARBA" id="ARBA00022729"/>
    </source>
</evidence>
<protein>
    <submittedName>
        <fullName evidence="14">Multiple epidermal growth factor-like domains protein 10</fullName>
    </submittedName>
</protein>
<evidence type="ECO:0000256" key="1">
    <source>
        <dbReference type="ARBA" id="ARBA00004167"/>
    </source>
</evidence>
<dbReference type="PROSITE" id="PS51041">
    <property type="entry name" value="EMI"/>
    <property type="match status" value="1"/>
</dbReference>
<dbReference type="Gene3D" id="2.10.25.10">
    <property type="entry name" value="Laminin"/>
    <property type="match status" value="1"/>
</dbReference>
<dbReference type="InterPro" id="IPR057138">
    <property type="entry name" value="EGF_PEAR1L-like"/>
</dbReference>
<evidence type="ECO:0000313" key="14">
    <source>
        <dbReference type="Ensembl" id="ENSPREP00000006783.1"/>
    </source>
</evidence>
<evidence type="ECO:0000256" key="5">
    <source>
        <dbReference type="ARBA" id="ARBA00022692"/>
    </source>
</evidence>
<evidence type="ECO:0000256" key="3">
    <source>
        <dbReference type="ARBA" id="ARBA00022475"/>
    </source>
</evidence>
<evidence type="ECO:0000256" key="7">
    <source>
        <dbReference type="ARBA" id="ARBA00022737"/>
    </source>
</evidence>
<feature type="domain" description="EMI" evidence="13">
    <location>
        <begin position="32"/>
        <end position="109"/>
    </location>
</feature>
<dbReference type="GO" id="GO:0005886">
    <property type="term" value="C:plasma membrane"/>
    <property type="evidence" value="ECO:0007669"/>
    <property type="project" value="UniProtKB-SubCell"/>
</dbReference>
<dbReference type="SUPFAM" id="SSF57184">
    <property type="entry name" value="Growth factor receptor domain"/>
    <property type="match status" value="1"/>
</dbReference>
<feature type="transmembrane region" description="Helical" evidence="12">
    <location>
        <begin position="161"/>
        <end position="186"/>
    </location>
</feature>
<dbReference type="PANTHER" id="PTHR24052:SF13">
    <property type="entry name" value="MULTIPLE EGF LIKE DOMAINS 11"/>
    <property type="match status" value="1"/>
</dbReference>
<evidence type="ECO:0000256" key="8">
    <source>
        <dbReference type="ARBA" id="ARBA00022989"/>
    </source>
</evidence>
<dbReference type="InterPro" id="IPR000742">
    <property type="entry name" value="EGF"/>
</dbReference>
<evidence type="ECO:0000256" key="2">
    <source>
        <dbReference type="ARBA" id="ARBA00004236"/>
    </source>
</evidence>
<evidence type="ECO:0000256" key="11">
    <source>
        <dbReference type="ARBA" id="ARBA00023180"/>
    </source>
</evidence>
<accession>A0A3P9NB72</accession>
<keyword evidence="4" id="KW-0245">EGF-like domain</keyword>
<keyword evidence="5 12" id="KW-0812">Transmembrane</keyword>
<reference evidence="15" key="1">
    <citation type="submission" date="2013-11" db="EMBL/GenBank/DDBJ databases">
        <title>The genomic landscape of the Guanapo guppy.</title>
        <authorList>
            <person name="Kuenstner A."/>
            <person name="Dreyer C."/>
        </authorList>
    </citation>
    <scope>NUCLEOTIDE SEQUENCE</scope>
    <source>
        <strain evidence="15">Guanapo</strain>
    </source>
</reference>
<dbReference type="Pfam" id="PF07546">
    <property type="entry name" value="EMI"/>
    <property type="match status" value="1"/>
</dbReference>
<organism evidence="14 15">
    <name type="scientific">Poecilia reticulata</name>
    <name type="common">Guppy</name>
    <name type="synonym">Acanthophacelus reticulatus</name>
    <dbReference type="NCBI Taxonomy" id="8081"/>
    <lineage>
        <taxon>Eukaryota</taxon>
        <taxon>Metazoa</taxon>
        <taxon>Chordata</taxon>
        <taxon>Craniata</taxon>
        <taxon>Vertebrata</taxon>
        <taxon>Euteleostomi</taxon>
        <taxon>Actinopterygii</taxon>
        <taxon>Neopterygii</taxon>
        <taxon>Teleostei</taxon>
        <taxon>Neoteleostei</taxon>
        <taxon>Acanthomorphata</taxon>
        <taxon>Ovalentaria</taxon>
        <taxon>Atherinomorphae</taxon>
        <taxon>Cyprinodontiformes</taxon>
        <taxon>Poeciliidae</taxon>
        <taxon>Poeciliinae</taxon>
        <taxon>Poecilia</taxon>
    </lineage>
</organism>
<evidence type="ECO:0000259" key="13">
    <source>
        <dbReference type="PROSITE" id="PS51041"/>
    </source>
</evidence>
<keyword evidence="3" id="KW-1003">Cell membrane</keyword>
<keyword evidence="8 12" id="KW-1133">Transmembrane helix</keyword>
<dbReference type="InterPro" id="IPR009030">
    <property type="entry name" value="Growth_fac_rcpt_cys_sf"/>
</dbReference>
<dbReference type="Bgee" id="ENSPREG00000004688">
    <property type="expression patterns" value="Expressed in caudal fin"/>
</dbReference>
<proteinExistence type="predicted"/>
<keyword evidence="9 12" id="KW-0472">Membrane</keyword>
<evidence type="ECO:0000256" key="4">
    <source>
        <dbReference type="ARBA" id="ARBA00022536"/>
    </source>
</evidence>
<evidence type="ECO:0000313" key="15">
    <source>
        <dbReference type="Proteomes" id="UP000242638"/>
    </source>
</evidence>
<name>A0A3P9NB72_POERE</name>
<dbReference type="GeneTree" id="ENSGT00940000157703"/>
<dbReference type="Ensembl" id="ENSPRET00000006872.1">
    <property type="protein sequence ID" value="ENSPREP00000006783.1"/>
    <property type="gene ID" value="ENSPREG00000004688.1"/>
</dbReference>
<keyword evidence="6" id="KW-0732">Signal</keyword>
<keyword evidence="7" id="KW-0677">Repeat</keyword>
<keyword evidence="15" id="KW-1185">Reference proteome</keyword>
<dbReference type="PANTHER" id="PTHR24052">
    <property type="entry name" value="DELTA-RELATED"/>
    <property type="match status" value="1"/>
</dbReference>
<evidence type="ECO:0000256" key="10">
    <source>
        <dbReference type="ARBA" id="ARBA00023157"/>
    </source>
</evidence>
<dbReference type="PROSITE" id="PS01186">
    <property type="entry name" value="EGF_2"/>
    <property type="match status" value="1"/>
</dbReference>
<dbReference type="InterPro" id="IPR011489">
    <property type="entry name" value="EMI_domain"/>
</dbReference>
<keyword evidence="11" id="KW-0325">Glycoprotein</keyword>
<reference evidence="14" key="3">
    <citation type="submission" date="2025-09" db="UniProtKB">
        <authorList>
            <consortium name="Ensembl"/>
        </authorList>
    </citation>
    <scope>IDENTIFICATION</scope>
    <source>
        <strain evidence="14">Guanapo</strain>
    </source>
</reference>
<evidence type="ECO:0000256" key="9">
    <source>
        <dbReference type="ARBA" id="ARBA00023136"/>
    </source>
</evidence>
<sequence>MMAELTGYYMMVLSTVVFWSLPYNTYSLNLDDPNVCSHWESYSRMVTESYSHRFDQIYYTNCPDILKWFKCTTYREMYRTAYRRGEKIMYRIKSQCCPGFFEIGEMCAPHCEDSCVHGSCMAPNTCRCEPGWGGYNCSSGGVVVFGSFNNLTSASLHVDTYQIGAIAGIIVLVFLVLLALPLFIIYQNKQKSKEATMTAVIYTPAIRVTSNYTIEDTYTPSYEAHPSNYFSNPSYHTLTQCISMPHVKSSQCAKAGRNLFPNMENVVLGAHTGTRLSNWKQGVHFNELVVVEVPLLSS</sequence>
<dbReference type="AlphaFoldDB" id="A0A3P9NB72"/>
<keyword evidence="10" id="KW-1015">Disulfide bond</keyword>
<dbReference type="InterPro" id="IPR052485">
    <property type="entry name" value="MEGF_diff_regulators"/>
</dbReference>
<evidence type="ECO:0000256" key="12">
    <source>
        <dbReference type="SAM" id="Phobius"/>
    </source>
</evidence>
<dbReference type="Proteomes" id="UP000242638">
    <property type="component" value="Unassembled WGS sequence"/>
</dbReference>
<feature type="transmembrane region" description="Helical" evidence="12">
    <location>
        <begin position="7"/>
        <end position="23"/>
    </location>
</feature>
<reference evidence="14" key="2">
    <citation type="submission" date="2025-08" db="UniProtKB">
        <authorList>
            <consortium name="Ensembl"/>
        </authorList>
    </citation>
    <scope>IDENTIFICATION</scope>
    <source>
        <strain evidence="14">Guanapo</strain>
    </source>
</reference>